<proteinExistence type="inferred from homology"/>
<reference evidence="14" key="2">
    <citation type="submission" date="2023-01" db="EMBL/GenBank/DDBJ databases">
        <authorList>
            <person name="Sun Q."/>
            <person name="Evtushenko L."/>
        </authorList>
    </citation>
    <scope>NUCLEOTIDE SEQUENCE</scope>
    <source>
        <strain evidence="14">VKM B-2347</strain>
    </source>
</reference>
<dbReference type="PANTHER" id="PTHR21299">
    <property type="entry name" value="CYTIDYLATE KINASE/PANTOATE-BETA-ALANINE LIGASE"/>
    <property type="match status" value="1"/>
</dbReference>
<dbReference type="GO" id="GO:0005524">
    <property type="term" value="F:ATP binding"/>
    <property type="evidence" value="ECO:0007669"/>
    <property type="project" value="UniProtKB-KW"/>
</dbReference>
<feature type="binding site" evidence="13">
    <location>
        <begin position="147"/>
        <end position="150"/>
    </location>
    <ligand>
        <name>ATP</name>
        <dbReference type="ChEBI" id="CHEBI:30616"/>
    </ligand>
</feature>
<keyword evidence="6 13" id="KW-0963">Cytoplasm</keyword>
<dbReference type="Pfam" id="PF02569">
    <property type="entry name" value="Pantoate_ligase"/>
    <property type="match status" value="1"/>
</dbReference>
<comment type="catalytic activity">
    <reaction evidence="11 13">
        <text>(R)-pantoate + beta-alanine + ATP = (R)-pantothenate + AMP + diphosphate + H(+)</text>
        <dbReference type="Rhea" id="RHEA:10912"/>
        <dbReference type="ChEBI" id="CHEBI:15378"/>
        <dbReference type="ChEBI" id="CHEBI:15980"/>
        <dbReference type="ChEBI" id="CHEBI:29032"/>
        <dbReference type="ChEBI" id="CHEBI:30616"/>
        <dbReference type="ChEBI" id="CHEBI:33019"/>
        <dbReference type="ChEBI" id="CHEBI:57966"/>
        <dbReference type="ChEBI" id="CHEBI:456215"/>
        <dbReference type="EC" id="6.3.2.1"/>
    </reaction>
</comment>
<dbReference type="NCBIfam" id="TIGR00018">
    <property type="entry name" value="panC"/>
    <property type="match status" value="1"/>
</dbReference>
<dbReference type="GO" id="GO:0005829">
    <property type="term" value="C:cytosol"/>
    <property type="evidence" value="ECO:0007669"/>
    <property type="project" value="TreeGrafter"/>
</dbReference>
<dbReference type="RefSeq" id="WP_271168460.1">
    <property type="nucleotide sequence ID" value="NZ_BSFI01000007.1"/>
</dbReference>
<protein>
    <recommendedName>
        <fullName evidence="5 13">Pantothenate synthetase</fullName>
        <shortName evidence="13">PS</shortName>
        <ecNumber evidence="4 13">6.3.2.1</ecNumber>
    </recommendedName>
    <alternativeName>
        <fullName evidence="13">Pantoate--beta-alanine ligase</fullName>
    </alternativeName>
    <alternativeName>
        <fullName evidence="13">Pantoate-activating enzyme</fullName>
    </alternativeName>
</protein>
<evidence type="ECO:0000256" key="9">
    <source>
        <dbReference type="ARBA" id="ARBA00022741"/>
    </source>
</evidence>
<feature type="binding site" evidence="13">
    <location>
        <position position="62"/>
    </location>
    <ligand>
        <name>(R)-pantoate</name>
        <dbReference type="ChEBI" id="CHEBI:15980"/>
    </ligand>
</feature>
<dbReference type="InterPro" id="IPR003721">
    <property type="entry name" value="Pantoate_ligase"/>
</dbReference>
<evidence type="ECO:0000256" key="11">
    <source>
        <dbReference type="ARBA" id="ARBA00048258"/>
    </source>
</evidence>
<keyword evidence="15" id="KW-1185">Reference proteome</keyword>
<comment type="similarity">
    <text evidence="3 13">Belongs to the pantothenate synthetase family.</text>
</comment>
<dbReference type="HAMAP" id="MF_00158">
    <property type="entry name" value="PanC"/>
    <property type="match status" value="1"/>
</dbReference>
<feature type="binding site" evidence="13">
    <location>
        <position position="153"/>
    </location>
    <ligand>
        <name>(R)-pantoate</name>
        <dbReference type="ChEBI" id="CHEBI:15980"/>
    </ligand>
</feature>
<dbReference type="FunFam" id="3.40.50.620:FF:000114">
    <property type="entry name" value="Pantothenate synthetase"/>
    <property type="match status" value="1"/>
</dbReference>
<name>A0A9W6IZV1_9HYPH</name>
<keyword evidence="9 13" id="KW-0547">Nucleotide-binding</keyword>
<evidence type="ECO:0000256" key="5">
    <source>
        <dbReference type="ARBA" id="ARBA00014155"/>
    </source>
</evidence>
<feature type="binding site" evidence="13">
    <location>
        <begin position="31"/>
        <end position="38"/>
    </location>
    <ligand>
        <name>ATP</name>
        <dbReference type="ChEBI" id="CHEBI:30616"/>
    </ligand>
</feature>
<evidence type="ECO:0000256" key="12">
    <source>
        <dbReference type="ARBA" id="ARBA00055042"/>
    </source>
</evidence>
<keyword evidence="8 13" id="KW-0566">Pantothenate biosynthesis</keyword>
<evidence type="ECO:0000256" key="3">
    <source>
        <dbReference type="ARBA" id="ARBA00009256"/>
    </source>
</evidence>
<dbReference type="EC" id="6.3.2.1" evidence="4 13"/>
<keyword evidence="7 13" id="KW-0436">Ligase</keyword>
<evidence type="ECO:0000256" key="8">
    <source>
        <dbReference type="ARBA" id="ARBA00022655"/>
    </source>
</evidence>
<feature type="active site" description="Proton donor" evidence="13">
    <location>
        <position position="38"/>
    </location>
</feature>
<dbReference type="AlphaFoldDB" id="A0A9W6IZV1"/>
<dbReference type="GO" id="GO:0004592">
    <property type="term" value="F:pantoate-beta-alanine ligase activity"/>
    <property type="evidence" value="ECO:0007669"/>
    <property type="project" value="UniProtKB-UniRule"/>
</dbReference>
<dbReference type="Gene3D" id="3.40.50.620">
    <property type="entry name" value="HUPs"/>
    <property type="match status" value="1"/>
</dbReference>
<organism evidence="14 15">
    <name type="scientific">Hansschlegelia plantiphila</name>
    <dbReference type="NCBI Taxonomy" id="374655"/>
    <lineage>
        <taxon>Bacteria</taxon>
        <taxon>Pseudomonadati</taxon>
        <taxon>Pseudomonadota</taxon>
        <taxon>Alphaproteobacteria</taxon>
        <taxon>Hyphomicrobiales</taxon>
        <taxon>Methylopilaceae</taxon>
        <taxon>Hansschlegelia</taxon>
    </lineage>
</organism>
<feature type="binding site" evidence="13">
    <location>
        <begin position="184"/>
        <end position="187"/>
    </location>
    <ligand>
        <name>ATP</name>
        <dbReference type="ChEBI" id="CHEBI:30616"/>
    </ligand>
</feature>
<evidence type="ECO:0000256" key="2">
    <source>
        <dbReference type="ARBA" id="ARBA00004990"/>
    </source>
</evidence>
<keyword evidence="10 13" id="KW-0067">ATP-binding</keyword>
<dbReference type="GO" id="GO:0015940">
    <property type="term" value="P:pantothenate biosynthetic process"/>
    <property type="evidence" value="ECO:0007669"/>
    <property type="project" value="UniProtKB-UniRule"/>
</dbReference>
<comment type="subcellular location">
    <subcellularLocation>
        <location evidence="1 13">Cytoplasm</location>
    </subcellularLocation>
</comment>
<feature type="binding site" evidence="13">
    <location>
        <position position="62"/>
    </location>
    <ligand>
        <name>beta-alanine</name>
        <dbReference type="ChEBI" id="CHEBI:57966"/>
    </ligand>
</feature>
<evidence type="ECO:0000256" key="10">
    <source>
        <dbReference type="ARBA" id="ARBA00022840"/>
    </source>
</evidence>
<comment type="subunit">
    <text evidence="13">Homodimer.</text>
</comment>
<dbReference type="InterPro" id="IPR014729">
    <property type="entry name" value="Rossmann-like_a/b/a_fold"/>
</dbReference>
<evidence type="ECO:0000313" key="14">
    <source>
        <dbReference type="EMBL" id="GLK68236.1"/>
    </source>
</evidence>
<comment type="pathway">
    <text evidence="2 13">Cofactor biosynthesis; (R)-pantothenate biosynthesis; (R)-pantothenate from (R)-pantoate and beta-alanine: step 1/1.</text>
</comment>
<comment type="function">
    <text evidence="12 13">Catalyzes the condensation of pantoate with beta-alanine in an ATP-dependent reaction via a pantoyl-adenylate intermediate.</text>
</comment>
<evidence type="ECO:0000313" key="15">
    <source>
        <dbReference type="Proteomes" id="UP001143372"/>
    </source>
</evidence>
<dbReference type="InterPro" id="IPR004821">
    <property type="entry name" value="Cyt_trans-like"/>
</dbReference>
<feature type="binding site" evidence="13">
    <location>
        <position position="176"/>
    </location>
    <ligand>
        <name>ATP</name>
        <dbReference type="ChEBI" id="CHEBI:30616"/>
    </ligand>
</feature>
<dbReference type="NCBIfam" id="TIGR00125">
    <property type="entry name" value="cyt_tran_rel"/>
    <property type="match status" value="1"/>
</dbReference>
<evidence type="ECO:0000256" key="13">
    <source>
        <dbReference type="HAMAP-Rule" id="MF_00158"/>
    </source>
</evidence>
<reference evidence="14" key="1">
    <citation type="journal article" date="2014" name="Int. J. Syst. Evol. Microbiol.">
        <title>Complete genome sequence of Corynebacterium casei LMG S-19264T (=DSM 44701T), isolated from a smear-ripened cheese.</title>
        <authorList>
            <consortium name="US DOE Joint Genome Institute (JGI-PGF)"/>
            <person name="Walter F."/>
            <person name="Albersmeier A."/>
            <person name="Kalinowski J."/>
            <person name="Ruckert C."/>
        </authorList>
    </citation>
    <scope>NUCLEOTIDE SEQUENCE</scope>
    <source>
        <strain evidence="14">VKM B-2347</strain>
    </source>
</reference>
<evidence type="ECO:0000256" key="6">
    <source>
        <dbReference type="ARBA" id="ARBA00022490"/>
    </source>
</evidence>
<dbReference type="PANTHER" id="PTHR21299:SF1">
    <property type="entry name" value="PANTOATE--BETA-ALANINE LIGASE"/>
    <property type="match status" value="1"/>
</dbReference>
<dbReference type="Gene3D" id="3.30.1300.10">
    <property type="entry name" value="Pantoate-beta-alanine ligase, C-terminal domain"/>
    <property type="match status" value="1"/>
</dbReference>
<sequence length="292" mass="31063">MTDVVTTVSALRARLSSWRAAGERIALVPTMGALHAGHLALVARARSEVDRVVVSIFVNPTQFAPNEDFATYPRNLDSDLAALQDAADLLYAPQVSEMYPEGAATVVTVGGPAAGLESDARPHFFAGVATVVTKLLIQCAPDIAVFGEKDFQQLAVVRRLVRDLSLPVEIVGGETVRETSGLALSSRNAYFSPADRTRAAALYAALDAAAAEIGDGGNPERAIAVARLQIERAGFAIDYLELRDAETLASSDASEDRPMRLLVAARLSNVRLIDNVGVTKSLRPQAVVASRR</sequence>
<evidence type="ECO:0000256" key="4">
    <source>
        <dbReference type="ARBA" id="ARBA00012219"/>
    </source>
</evidence>
<dbReference type="Proteomes" id="UP001143372">
    <property type="component" value="Unassembled WGS sequence"/>
</dbReference>
<evidence type="ECO:0000256" key="7">
    <source>
        <dbReference type="ARBA" id="ARBA00022598"/>
    </source>
</evidence>
<dbReference type="InterPro" id="IPR042176">
    <property type="entry name" value="Pantoate_ligase_C"/>
</dbReference>
<accession>A0A9W6IZV1</accession>
<dbReference type="CDD" id="cd00560">
    <property type="entry name" value="PanC"/>
    <property type="match status" value="1"/>
</dbReference>
<evidence type="ECO:0000256" key="1">
    <source>
        <dbReference type="ARBA" id="ARBA00004496"/>
    </source>
</evidence>
<gene>
    <name evidence="13 14" type="primary">panC</name>
    <name evidence="14" type="ORF">GCM10008179_18740</name>
</gene>
<comment type="miscellaneous">
    <text evidence="13">The reaction proceeds by a bi uni uni bi ping pong mechanism.</text>
</comment>
<comment type="caution">
    <text evidence="14">The sequence shown here is derived from an EMBL/GenBank/DDBJ whole genome shotgun (WGS) entry which is preliminary data.</text>
</comment>
<dbReference type="SUPFAM" id="SSF52374">
    <property type="entry name" value="Nucleotidylyl transferase"/>
    <property type="match status" value="1"/>
</dbReference>
<dbReference type="EMBL" id="BSFI01000007">
    <property type="protein sequence ID" value="GLK68236.1"/>
    <property type="molecule type" value="Genomic_DNA"/>
</dbReference>